<dbReference type="EMBL" id="BSOG01000001">
    <property type="protein sequence ID" value="GLR11485.1"/>
    <property type="molecule type" value="Genomic_DNA"/>
</dbReference>
<dbReference type="Gene3D" id="2.40.10.220">
    <property type="entry name" value="predicted glycosyltransferase like domains"/>
    <property type="match status" value="1"/>
</dbReference>
<keyword evidence="2 4" id="KW-0547">Nucleotide-binding</keyword>
<evidence type="ECO:0000313" key="7">
    <source>
        <dbReference type="EMBL" id="GLR11485.1"/>
    </source>
</evidence>
<dbReference type="InterPro" id="IPR012349">
    <property type="entry name" value="Split_barrel_FMN-bd"/>
</dbReference>
<keyword evidence="3 4" id="KW-0975">Bacterial flagellum</keyword>
<comment type="subcellular location">
    <subcellularLocation>
        <location evidence="4">Bacterial flagellum basal body</location>
    </subcellularLocation>
</comment>
<keyword evidence="8" id="KW-1185">Reference proteome</keyword>
<evidence type="ECO:0000256" key="1">
    <source>
        <dbReference type="ARBA" id="ARBA00022636"/>
    </source>
</evidence>
<dbReference type="Proteomes" id="UP001156706">
    <property type="component" value="Unassembled WGS sequence"/>
</dbReference>
<comment type="similarity">
    <text evidence="4">Belongs to the YcgR family.</text>
</comment>
<dbReference type="InterPro" id="IPR009926">
    <property type="entry name" value="T3SS_YcgR_PilZN"/>
</dbReference>
<keyword evidence="7" id="KW-0966">Cell projection</keyword>
<organism evidence="7 8">
    <name type="scientific">Chitinimonas prasina</name>
    <dbReference type="NCBI Taxonomy" id="1434937"/>
    <lineage>
        <taxon>Bacteria</taxon>
        <taxon>Pseudomonadati</taxon>
        <taxon>Pseudomonadota</taxon>
        <taxon>Betaproteobacteria</taxon>
        <taxon>Neisseriales</taxon>
        <taxon>Chitinibacteraceae</taxon>
        <taxon>Chitinimonas</taxon>
    </lineage>
</organism>
<gene>
    <name evidence="4 7" type="primary">ycgR</name>
    <name evidence="7" type="ORF">GCM10007907_02750</name>
</gene>
<dbReference type="InterPro" id="IPR009875">
    <property type="entry name" value="PilZ_domain"/>
</dbReference>
<sequence length="260" mass="29451">MAEAENNPSQEGKAPVALIPEGVDVSSFLLRTPVEIGFVLRSLAQKGDLVSVYFDHGQFSFLSAILECDTKQQRFWFDICGVEAINRSLLRADHIVFAAAPEGVRIQFVLDGGISLVDYDERPAFEASFPNDLIKLQRREYFRLDTPIGKPLLCKLRHPNGRVLDLPLHDISIGGMGLWMQGQVEVEQLDVFPGCRVDLGTFGMVELTIEIRSKRQVTKRDGTVQTMLGTRFVDLPRQTENLLQRYIAQLERERHQLLRN</sequence>
<evidence type="ECO:0000259" key="6">
    <source>
        <dbReference type="Pfam" id="PF07317"/>
    </source>
</evidence>
<evidence type="ECO:0000313" key="8">
    <source>
        <dbReference type="Proteomes" id="UP001156706"/>
    </source>
</evidence>
<accession>A0ABQ5YDR3</accession>
<comment type="caution">
    <text evidence="7">The sequence shown here is derived from an EMBL/GenBank/DDBJ whole genome shotgun (WGS) entry which is preliminary data.</text>
</comment>
<evidence type="ECO:0000259" key="5">
    <source>
        <dbReference type="Pfam" id="PF07238"/>
    </source>
</evidence>
<comment type="subunit">
    <text evidence="4">Monomer. Interacts with the flagellar basal bodies.</text>
</comment>
<comment type="function">
    <text evidence="4">Acts as a flagellar brake, regulating swimming and swarming in a bis-(3'-5') cyclic diguanylic acid (c-di-GMP)-dependent manner. Binds 1 c-di-GMP dimer per subunit. Increasing levels of c-di-GMP lead to decreased motility.</text>
</comment>
<dbReference type="Gene3D" id="2.30.110.10">
    <property type="entry name" value="Electron Transport, Fmn-binding Protein, Chain A"/>
    <property type="match status" value="1"/>
</dbReference>
<feature type="domain" description="PilZ" evidence="5">
    <location>
        <begin position="137"/>
        <end position="249"/>
    </location>
</feature>
<protein>
    <recommendedName>
        <fullName evidence="4">Flagellar brake protein YcgR</fullName>
    </recommendedName>
    <alternativeName>
        <fullName evidence="4">Cyclic di-GMP binding protein YcgR</fullName>
    </alternativeName>
</protein>
<dbReference type="RefSeq" id="WP_284194640.1">
    <property type="nucleotide sequence ID" value="NZ_BSOG01000001.1"/>
</dbReference>
<keyword evidence="1 4" id="KW-0973">c-di-GMP</keyword>
<dbReference type="InterPro" id="IPR023787">
    <property type="entry name" value="T3SS_YcgR"/>
</dbReference>
<reference evidence="8" key="1">
    <citation type="journal article" date="2019" name="Int. J. Syst. Evol. Microbiol.">
        <title>The Global Catalogue of Microorganisms (GCM) 10K type strain sequencing project: providing services to taxonomists for standard genome sequencing and annotation.</title>
        <authorList>
            <consortium name="The Broad Institute Genomics Platform"/>
            <consortium name="The Broad Institute Genome Sequencing Center for Infectious Disease"/>
            <person name="Wu L."/>
            <person name="Ma J."/>
        </authorList>
    </citation>
    <scope>NUCLEOTIDE SEQUENCE [LARGE SCALE GENOMIC DNA]</scope>
    <source>
        <strain evidence="8">NBRC 110044</strain>
    </source>
</reference>
<dbReference type="Pfam" id="PF07317">
    <property type="entry name" value="PilZN"/>
    <property type="match status" value="1"/>
</dbReference>
<evidence type="ECO:0000256" key="4">
    <source>
        <dbReference type="HAMAP-Rule" id="MF_01457"/>
    </source>
</evidence>
<proteinExistence type="inferred from homology"/>
<keyword evidence="7" id="KW-0282">Flagellum</keyword>
<dbReference type="Pfam" id="PF07238">
    <property type="entry name" value="PilZ"/>
    <property type="match status" value="1"/>
</dbReference>
<keyword evidence="7" id="KW-0969">Cilium</keyword>
<evidence type="ECO:0000256" key="2">
    <source>
        <dbReference type="ARBA" id="ARBA00022741"/>
    </source>
</evidence>
<dbReference type="HAMAP" id="MF_01457">
    <property type="entry name" value="YcgR"/>
    <property type="match status" value="1"/>
</dbReference>
<feature type="domain" description="Type III secretion system flagellar brake protein YcgR PilZN" evidence="6">
    <location>
        <begin position="28"/>
        <end position="134"/>
    </location>
</feature>
<evidence type="ECO:0000256" key="3">
    <source>
        <dbReference type="ARBA" id="ARBA00023143"/>
    </source>
</evidence>
<name>A0ABQ5YDR3_9NEIS</name>